<feature type="transmembrane region" description="Helical" evidence="1">
    <location>
        <begin position="83"/>
        <end position="103"/>
    </location>
</feature>
<feature type="transmembrane region" description="Helical" evidence="1">
    <location>
        <begin position="109"/>
        <end position="128"/>
    </location>
</feature>
<organism evidence="2 3">
    <name type="scientific">Pedobacter frigiditerrae</name>
    <dbReference type="NCBI Taxonomy" id="2530452"/>
    <lineage>
        <taxon>Bacteria</taxon>
        <taxon>Pseudomonadati</taxon>
        <taxon>Bacteroidota</taxon>
        <taxon>Sphingobacteriia</taxon>
        <taxon>Sphingobacteriales</taxon>
        <taxon>Sphingobacteriaceae</taxon>
        <taxon>Pedobacter</taxon>
    </lineage>
</organism>
<evidence type="ECO:0000256" key="1">
    <source>
        <dbReference type="SAM" id="Phobius"/>
    </source>
</evidence>
<name>A0A4R0MKG0_9SPHI</name>
<dbReference type="EMBL" id="SJSK01000008">
    <property type="protein sequence ID" value="TCC87081.1"/>
    <property type="molecule type" value="Genomic_DNA"/>
</dbReference>
<keyword evidence="3" id="KW-1185">Reference proteome</keyword>
<gene>
    <name evidence="2" type="ORF">EZ428_23070</name>
</gene>
<sequence length="143" mass="16117">MEYKISYPVYIWLTSAWLGALLFFIGLYVINSYDKSFNLGDTIVFYFLTVIIGAFVSVPALVILLLSLHLLSGKFSSYFKLKIAIAIIATITCIGVFLCFGVYFTDSSWPIMLAYIIPLVASVFFYEVNGKDRDYSNQLPDPS</sequence>
<dbReference type="AlphaFoldDB" id="A0A4R0MKG0"/>
<feature type="transmembrane region" description="Helical" evidence="1">
    <location>
        <begin position="9"/>
        <end position="31"/>
    </location>
</feature>
<feature type="transmembrane region" description="Helical" evidence="1">
    <location>
        <begin position="43"/>
        <end position="71"/>
    </location>
</feature>
<proteinExistence type="predicted"/>
<reference evidence="2 3" key="1">
    <citation type="submission" date="2019-02" db="EMBL/GenBank/DDBJ databases">
        <title>Pedobacter sp. RP-1-13 sp. nov., isolated from Arctic soil.</title>
        <authorList>
            <person name="Dahal R.H."/>
        </authorList>
    </citation>
    <scope>NUCLEOTIDE SEQUENCE [LARGE SCALE GENOMIC DNA]</scope>
    <source>
        <strain evidence="2 3">RP-1-13</strain>
    </source>
</reference>
<evidence type="ECO:0000313" key="3">
    <source>
        <dbReference type="Proteomes" id="UP000292884"/>
    </source>
</evidence>
<keyword evidence="1" id="KW-1133">Transmembrane helix</keyword>
<accession>A0A4R0MKG0</accession>
<protein>
    <submittedName>
        <fullName evidence="2">Uncharacterized protein</fullName>
    </submittedName>
</protein>
<comment type="caution">
    <text evidence="2">The sequence shown here is derived from an EMBL/GenBank/DDBJ whole genome shotgun (WGS) entry which is preliminary data.</text>
</comment>
<dbReference type="Proteomes" id="UP000292884">
    <property type="component" value="Unassembled WGS sequence"/>
</dbReference>
<dbReference type="RefSeq" id="WP_131555697.1">
    <property type="nucleotide sequence ID" value="NZ_SJSK01000008.1"/>
</dbReference>
<keyword evidence="1" id="KW-0812">Transmembrane</keyword>
<evidence type="ECO:0000313" key="2">
    <source>
        <dbReference type="EMBL" id="TCC87081.1"/>
    </source>
</evidence>
<keyword evidence="1" id="KW-0472">Membrane</keyword>